<sequence>MKKIFSAIILAAIGTSMLTGCIEEVEPLGGEATLDQVAEAPNAFDNMVSGLTTGLSGKRDYSPGNNQNVWDYGYTSFFLTRDVEGQDVIATGSNNHYQVWYQNVKYLSAGYAVSQFPWTVYYKWITNCNNVIKNAGANNYAEPPADKKVGTGIAYAMRAMFYLDLVRMYASKPYIVDHNALTTIKADENRTIEEAIHQERMKWDEAFEFILKDLDAAEQYLATYNRTDKYVPDLSVVYGLKARTYLEKQDWVNAEKYAKLAQQGYAMMSETDYLSRDNGFNTPNSSWMFATKFVSSDINISDNDGDCSWGSVMLPENGFGGGYASNYGGVNVIDHHLYTTIPVTDFRKKCWLTFDLDGMSKADAVTKLADYTNYPERVYESGKANGYGLNGMCFKFRNAAGKADVKYEAWCVSVPLMRVEEMKLIEIEAAGMQDEARGKQLLIDFAKTRDPNFTYGQHNDAYYNNSTSAFQNEVWWQRRVELWGEGFSTFDIKRLNKGIIRSYAGTNHTENARWNVEEIPSWMVWTFTDTESSYNGGMTQNPDPKQPTGDSAPFVFQ</sequence>
<dbReference type="PROSITE" id="PS51257">
    <property type="entry name" value="PROKAR_LIPOPROTEIN"/>
    <property type="match status" value="1"/>
</dbReference>
<feature type="domain" description="SusD-like N-terminal" evidence="2">
    <location>
        <begin position="95"/>
        <end position="246"/>
    </location>
</feature>
<dbReference type="SUPFAM" id="SSF48452">
    <property type="entry name" value="TPR-like"/>
    <property type="match status" value="1"/>
</dbReference>
<evidence type="ECO:0000259" key="2">
    <source>
        <dbReference type="Pfam" id="PF14322"/>
    </source>
</evidence>
<dbReference type="Gene3D" id="1.25.40.390">
    <property type="match status" value="1"/>
</dbReference>
<comment type="caution">
    <text evidence="3">The sequence shown here is derived from an EMBL/GenBank/DDBJ whole genome shotgun (WGS) entry which is preliminary data.</text>
</comment>
<dbReference type="GO" id="GO:0009279">
    <property type="term" value="C:cell outer membrane"/>
    <property type="evidence" value="ECO:0007669"/>
    <property type="project" value="UniProtKB-SubCell"/>
</dbReference>
<dbReference type="EMBL" id="JABZSQ010000013">
    <property type="protein sequence ID" value="MBF1414225.1"/>
    <property type="molecule type" value="Genomic_DNA"/>
</dbReference>
<evidence type="ECO:0000313" key="3">
    <source>
        <dbReference type="EMBL" id="MBF1414225.1"/>
    </source>
</evidence>
<organism evidence="3 4">
    <name type="scientific">Prevotella histicola</name>
    <dbReference type="NCBI Taxonomy" id="470565"/>
    <lineage>
        <taxon>Bacteria</taxon>
        <taxon>Pseudomonadati</taxon>
        <taxon>Bacteroidota</taxon>
        <taxon>Bacteroidia</taxon>
        <taxon>Bacteroidales</taxon>
        <taxon>Prevotellaceae</taxon>
        <taxon>Prevotella</taxon>
    </lineage>
</organism>
<feature type="compositionally biased region" description="Polar residues" evidence="1">
    <location>
        <begin position="534"/>
        <end position="543"/>
    </location>
</feature>
<protein>
    <submittedName>
        <fullName evidence="3">RagB/SusD family nutrient uptake outer membrane protein</fullName>
    </submittedName>
</protein>
<proteinExistence type="predicted"/>
<name>A0A930N4Y7_9BACT</name>
<dbReference type="Pfam" id="PF14322">
    <property type="entry name" value="SusD-like_3"/>
    <property type="match status" value="1"/>
</dbReference>
<dbReference type="InterPro" id="IPR011990">
    <property type="entry name" value="TPR-like_helical_dom_sf"/>
</dbReference>
<feature type="region of interest" description="Disordered" evidence="1">
    <location>
        <begin position="534"/>
        <end position="557"/>
    </location>
</feature>
<dbReference type="Proteomes" id="UP000757461">
    <property type="component" value="Unassembled WGS sequence"/>
</dbReference>
<gene>
    <name evidence="3" type="ORF">HXN33_01470</name>
</gene>
<accession>A0A930N4Y7</accession>
<dbReference type="InterPro" id="IPR033985">
    <property type="entry name" value="SusD-like_N"/>
</dbReference>
<dbReference type="AlphaFoldDB" id="A0A930N4Y7"/>
<evidence type="ECO:0000256" key="1">
    <source>
        <dbReference type="SAM" id="MobiDB-lite"/>
    </source>
</evidence>
<reference evidence="3" key="1">
    <citation type="submission" date="2020-04" db="EMBL/GenBank/DDBJ databases">
        <title>Deep metagenomics examines the oral microbiome during advanced dental caries in children, revealing novel taxa and co-occurrences with host molecules.</title>
        <authorList>
            <person name="Baker J.L."/>
            <person name="Morton J.T."/>
            <person name="Dinis M."/>
            <person name="Alvarez R."/>
            <person name="Tran N.C."/>
            <person name="Knight R."/>
            <person name="Edlund A."/>
        </authorList>
    </citation>
    <scope>NUCLEOTIDE SEQUENCE</scope>
    <source>
        <strain evidence="3">JCVI_25_bin.9</strain>
    </source>
</reference>
<evidence type="ECO:0000313" key="4">
    <source>
        <dbReference type="Proteomes" id="UP000757461"/>
    </source>
</evidence>